<proteinExistence type="predicted"/>
<dbReference type="RefSeq" id="XP_060409917.1">
    <property type="nucleotide sequence ID" value="XM_060555586.1"/>
</dbReference>
<evidence type="ECO:0000313" key="2">
    <source>
        <dbReference type="Proteomes" id="UP001230504"/>
    </source>
</evidence>
<organism evidence="1 2">
    <name type="scientific">Colletotrichum navitas</name>
    <dbReference type="NCBI Taxonomy" id="681940"/>
    <lineage>
        <taxon>Eukaryota</taxon>
        <taxon>Fungi</taxon>
        <taxon>Dikarya</taxon>
        <taxon>Ascomycota</taxon>
        <taxon>Pezizomycotina</taxon>
        <taxon>Sordariomycetes</taxon>
        <taxon>Hypocreomycetidae</taxon>
        <taxon>Glomerellales</taxon>
        <taxon>Glomerellaceae</taxon>
        <taxon>Colletotrichum</taxon>
        <taxon>Colletotrichum graminicola species complex</taxon>
    </lineage>
</organism>
<protein>
    <submittedName>
        <fullName evidence="1">Uncharacterized protein</fullName>
    </submittedName>
</protein>
<dbReference type="Proteomes" id="UP001230504">
    <property type="component" value="Unassembled WGS sequence"/>
</dbReference>
<evidence type="ECO:0000313" key="1">
    <source>
        <dbReference type="EMBL" id="KAK1574390.1"/>
    </source>
</evidence>
<comment type="caution">
    <text evidence="1">The sequence shown here is derived from an EMBL/GenBank/DDBJ whole genome shotgun (WGS) entry which is preliminary data.</text>
</comment>
<accession>A0AAD8PQ96</accession>
<reference evidence="1" key="1">
    <citation type="submission" date="2021-06" db="EMBL/GenBank/DDBJ databases">
        <title>Comparative genomics, transcriptomics and evolutionary studies reveal genomic signatures of adaptation to plant cell wall in hemibiotrophic fungi.</title>
        <authorList>
            <consortium name="DOE Joint Genome Institute"/>
            <person name="Baroncelli R."/>
            <person name="Diaz J.F."/>
            <person name="Benocci T."/>
            <person name="Peng M."/>
            <person name="Battaglia E."/>
            <person name="Haridas S."/>
            <person name="Andreopoulos W."/>
            <person name="Labutti K."/>
            <person name="Pangilinan J."/>
            <person name="Floch G.L."/>
            <person name="Makela M.R."/>
            <person name="Henrissat B."/>
            <person name="Grigoriev I.V."/>
            <person name="Crouch J.A."/>
            <person name="De Vries R.P."/>
            <person name="Sukno S.A."/>
            <person name="Thon M.R."/>
        </authorList>
    </citation>
    <scope>NUCLEOTIDE SEQUENCE</scope>
    <source>
        <strain evidence="1">CBS 125086</strain>
    </source>
</reference>
<dbReference type="GeneID" id="85439826"/>
<dbReference type="AlphaFoldDB" id="A0AAD8PQ96"/>
<keyword evidence="2" id="KW-1185">Reference proteome</keyword>
<sequence length="261" mass="26814">LPSVALPSVALPSVPSVSLPALSLPSVAIPSISIPSIAVPSLNVPSLNVPSIAVPSGTIPSNAASPILPSAPASPTAAPPGTAALFDILGLIGTTLTTINNELSNIFQPNVNILDKPVADRLSELVNSLGTAGPLYSTISLALAQAKNLGTTLSPSDSEALVRSFNNDVVQSFSQLLQGLESKRDQIAQVSSAALTNGVEGATTIVRGIFNNLNLGLVRQIDLNNLIIGLLDPAYRPQGVEVTNSLQILLKLSINLYLPGE</sequence>
<gene>
    <name evidence="1" type="ORF">LY79DRAFT_524010</name>
</gene>
<dbReference type="EMBL" id="JAHLJV010000076">
    <property type="protein sequence ID" value="KAK1574390.1"/>
    <property type="molecule type" value="Genomic_DNA"/>
</dbReference>
<feature type="non-terminal residue" evidence="1">
    <location>
        <position position="1"/>
    </location>
</feature>
<name>A0AAD8PQ96_9PEZI</name>